<evidence type="ECO:0000313" key="10">
    <source>
        <dbReference type="EMBL" id="MBB6522260.1"/>
    </source>
</evidence>
<accession>A0A7X0JU07</accession>
<sequence>MLILIVEDDRDLSANMAAYLEMHDMECDFAYNGAAALQLCEDNHYDLIILDIMMPKMDGYTVCQTLQDRGVDTPVIILTACDDDQEQLRGFSAGADDYVSKPCSLPILKARIDAIKKRQEQSSRKITIQDMVIDLTARTVERQGLPIKLSPTAFKLLSYLAQRSPNVISREELQKHLWPEKDVKASNFNVHVHAIRTALDKPFDTPLLHTMIGTGLAIRGGHDE</sequence>
<feature type="modified residue" description="4-aspartylphosphate" evidence="6">
    <location>
        <position position="51"/>
    </location>
</feature>
<dbReference type="Gene3D" id="3.40.50.2300">
    <property type="match status" value="1"/>
</dbReference>
<dbReference type="InterPro" id="IPR036388">
    <property type="entry name" value="WH-like_DNA-bd_sf"/>
</dbReference>
<name>A0A7X0JU07_9GAMM</name>
<comment type="caution">
    <text evidence="10">The sequence shown here is derived from an EMBL/GenBank/DDBJ whole genome shotgun (WGS) entry which is preliminary data.</text>
</comment>
<dbReference type="PANTHER" id="PTHR48111">
    <property type="entry name" value="REGULATOR OF RPOS"/>
    <property type="match status" value="1"/>
</dbReference>
<evidence type="ECO:0000259" key="8">
    <source>
        <dbReference type="PROSITE" id="PS50110"/>
    </source>
</evidence>
<proteinExistence type="predicted"/>
<evidence type="ECO:0000256" key="7">
    <source>
        <dbReference type="PROSITE-ProRule" id="PRU01091"/>
    </source>
</evidence>
<dbReference type="RefSeq" id="WP_166846301.1">
    <property type="nucleotide sequence ID" value="NZ_JAAONY010000002.1"/>
</dbReference>
<evidence type="ECO:0000256" key="3">
    <source>
        <dbReference type="ARBA" id="ARBA00023015"/>
    </source>
</evidence>
<dbReference type="SMART" id="SM00448">
    <property type="entry name" value="REC"/>
    <property type="match status" value="1"/>
</dbReference>
<feature type="DNA-binding region" description="OmpR/PhoB-type" evidence="7">
    <location>
        <begin position="123"/>
        <end position="220"/>
    </location>
</feature>
<keyword evidence="4 7" id="KW-0238">DNA-binding</keyword>
<dbReference type="GO" id="GO:0000156">
    <property type="term" value="F:phosphorelay response regulator activity"/>
    <property type="evidence" value="ECO:0007669"/>
    <property type="project" value="TreeGrafter"/>
</dbReference>
<dbReference type="InterPro" id="IPR001789">
    <property type="entry name" value="Sig_transdc_resp-reg_receiver"/>
</dbReference>
<evidence type="ECO:0000259" key="9">
    <source>
        <dbReference type="PROSITE" id="PS51755"/>
    </source>
</evidence>
<evidence type="ECO:0000256" key="5">
    <source>
        <dbReference type="ARBA" id="ARBA00023163"/>
    </source>
</evidence>
<dbReference type="SUPFAM" id="SSF52172">
    <property type="entry name" value="CheY-like"/>
    <property type="match status" value="1"/>
</dbReference>
<dbReference type="Proteomes" id="UP000528457">
    <property type="component" value="Unassembled WGS sequence"/>
</dbReference>
<keyword evidence="5" id="KW-0804">Transcription</keyword>
<evidence type="ECO:0000313" key="11">
    <source>
        <dbReference type="Proteomes" id="UP000528457"/>
    </source>
</evidence>
<keyword evidence="1 6" id="KW-0597">Phosphoprotein</keyword>
<dbReference type="GO" id="GO:0032993">
    <property type="term" value="C:protein-DNA complex"/>
    <property type="evidence" value="ECO:0007669"/>
    <property type="project" value="TreeGrafter"/>
</dbReference>
<feature type="domain" description="OmpR/PhoB-type" evidence="9">
    <location>
        <begin position="123"/>
        <end position="220"/>
    </location>
</feature>
<gene>
    <name evidence="10" type="ORF">HNR48_002545</name>
</gene>
<dbReference type="PANTHER" id="PTHR48111:SF22">
    <property type="entry name" value="REGULATOR OF RPOS"/>
    <property type="match status" value="1"/>
</dbReference>
<evidence type="ECO:0000256" key="1">
    <source>
        <dbReference type="ARBA" id="ARBA00022553"/>
    </source>
</evidence>
<organism evidence="10 11">
    <name type="scientific">Pseudoteredinibacter isoporae</name>
    <dbReference type="NCBI Taxonomy" id="570281"/>
    <lineage>
        <taxon>Bacteria</taxon>
        <taxon>Pseudomonadati</taxon>
        <taxon>Pseudomonadota</taxon>
        <taxon>Gammaproteobacteria</taxon>
        <taxon>Cellvibrionales</taxon>
        <taxon>Cellvibrionaceae</taxon>
        <taxon>Pseudoteredinibacter</taxon>
    </lineage>
</organism>
<dbReference type="CDD" id="cd00383">
    <property type="entry name" value="trans_reg_C"/>
    <property type="match status" value="1"/>
</dbReference>
<dbReference type="Gene3D" id="1.10.10.10">
    <property type="entry name" value="Winged helix-like DNA-binding domain superfamily/Winged helix DNA-binding domain"/>
    <property type="match status" value="1"/>
</dbReference>
<dbReference type="InterPro" id="IPR001867">
    <property type="entry name" value="OmpR/PhoB-type_DNA-bd"/>
</dbReference>
<evidence type="ECO:0000256" key="2">
    <source>
        <dbReference type="ARBA" id="ARBA00023012"/>
    </source>
</evidence>
<dbReference type="GO" id="GO:0006355">
    <property type="term" value="P:regulation of DNA-templated transcription"/>
    <property type="evidence" value="ECO:0007669"/>
    <property type="project" value="InterPro"/>
</dbReference>
<dbReference type="GO" id="GO:0005829">
    <property type="term" value="C:cytosol"/>
    <property type="evidence" value="ECO:0007669"/>
    <property type="project" value="TreeGrafter"/>
</dbReference>
<dbReference type="GO" id="GO:0000976">
    <property type="term" value="F:transcription cis-regulatory region binding"/>
    <property type="evidence" value="ECO:0007669"/>
    <property type="project" value="TreeGrafter"/>
</dbReference>
<dbReference type="PROSITE" id="PS50110">
    <property type="entry name" value="RESPONSE_REGULATORY"/>
    <property type="match status" value="1"/>
</dbReference>
<dbReference type="PROSITE" id="PS51755">
    <property type="entry name" value="OMPR_PHOB"/>
    <property type="match status" value="1"/>
</dbReference>
<dbReference type="InParanoid" id="A0A7X0JU07"/>
<dbReference type="Pfam" id="PF00072">
    <property type="entry name" value="Response_reg"/>
    <property type="match status" value="1"/>
</dbReference>
<keyword evidence="11" id="KW-1185">Reference proteome</keyword>
<keyword evidence="2" id="KW-0902">Two-component regulatory system</keyword>
<dbReference type="Pfam" id="PF00486">
    <property type="entry name" value="Trans_reg_C"/>
    <property type="match status" value="1"/>
</dbReference>
<reference evidence="10 11" key="1">
    <citation type="submission" date="2020-08" db="EMBL/GenBank/DDBJ databases">
        <title>Genomic Encyclopedia of Type Strains, Phase IV (KMG-IV): sequencing the most valuable type-strain genomes for metagenomic binning, comparative biology and taxonomic classification.</title>
        <authorList>
            <person name="Goeker M."/>
        </authorList>
    </citation>
    <scope>NUCLEOTIDE SEQUENCE [LARGE SCALE GENOMIC DNA]</scope>
    <source>
        <strain evidence="10 11">DSM 22368</strain>
    </source>
</reference>
<feature type="domain" description="Response regulatory" evidence="8">
    <location>
        <begin position="2"/>
        <end position="116"/>
    </location>
</feature>
<dbReference type="SMART" id="SM00862">
    <property type="entry name" value="Trans_reg_C"/>
    <property type="match status" value="1"/>
</dbReference>
<evidence type="ECO:0000256" key="6">
    <source>
        <dbReference type="PROSITE-ProRule" id="PRU00169"/>
    </source>
</evidence>
<keyword evidence="3" id="KW-0805">Transcription regulation</keyword>
<dbReference type="EMBL" id="JACHHT010000002">
    <property type="protein sequence ID" value="MBB6522260.1"/>
    <property type="molecule type" value="Genomic_DNA"/>
</dbReference>
<dbReference type="InterPro" id="IPR011006">
    <property type="entry name" value="CheY-like_superfamily"/>
</dbReference>
<dbReference type="AlphaFoldDB" id="A0A7X0JU07"/>
<evidence type="ECO:0000256" key="4">
    <source>
        <dbReference type="ARBA" id="ARBA00023125"/>
    </source>
</evidence>
<protein>
    <submittedName>
        <fullName evidence="10">DNA-binding response OmpR family regulator</fullName>
    </submittedName>
</protein>
<dbReference type="FunFam" id="3.40.50.2300:FF:000001">
    <property type="entry name" value="DNA-binding response regulator PhoB"/>
    <property type="match status" value="1"/>
</dbReference>
<dbReference type="CDD" id="cd17574">
    <property type="entry name" value="REC_OmpR"/>
    <property type="match status" value="1"/>
</dbReference>
<dbReference type="InterPro" id="IPR039420">
    <property type="entry name" value="WalR-like"/>
</dbReference>